<keyword evidence="17" id="KW-1185">Reference proteome</keyword>
<dbReference type="InterPro" id="IPR011005">
    <property type="entry name" value="Dihydropteroate_synth-like_sf"/>
</dbReference>
<dbReference type="GO" id="GO:0005829">
    <property type="term" value="C:cytosol"/>
    <property type="evidence" value="ECO:0007669"/>
    <property type="project" value="TreeGrafter"/>
</dbReference>
<dbReference type="FunFam" id="3.20.20.20:FF:000004">
    <property type="entry name" value="Dihydropteroate synthase"/>
    <property type="match status" value="1"/>
</dbReference>
<evidence type="ECO:0000256" key="6">
    <source>
        <dbReference type="ARBA" id="ARBA00012458"/>
    </source>
</evidence>
<dbReference type="EC" id="2.5.1.15" evidence="6 14"/>
<comment type="pathway">
    <text evidence="3 14">Cofactor biosynthesis; tetrahydrofolate biosynthesis; 7,8-dihydrofolate from 2-amino-4-hydroxy-6-hydroxymethyl-7,8-dihydropteridine diphosphate and 4-aminobenzoate: step 1/2.</text>
</comment>
<comment type="subunit">
    <text evidence="5">Homodimer.</text>
</comment>
<dbReference type="Proteomes" id="UP000242301">
    <property type="component" value="Unassembled WGS sequence"/>
</dbReference>
<dbReference type="UniPathway" id="UPA00077">
    <property type="reaction ID" value="UER00156"/>
</dbReference>
<accession>A0A0M6W9K2</accession>
<reference evidence="17" key="1">
    <citation type="submission" date="2015-05" db="EMBL/GenBank/DDBJ databases">
        <authorList>
            <person name="Manzano-Marin A."/>
        </authorList>
    </citation>
    <scope>NUCLEOTIDE SEQUENCE [LARGE SCALE GENOMIC DNA]</scope>
    <source>
        <strain evidence="17">officinalis</strain>
    </source>
</reference>
<dbReference type="InterPro" id="IPR045031">
    <property type="entry name" value="DHP_synth-like"/>
</dbReference>
<keyword evidence="8 14" id="KW-0808">Transferase</keyword>
<evidence type="ECO:0000256" key="8">
    <source>
        <dbReference type="ARBA" id="ARBA00022679"/>
    </source>
</evidence>
<evidence type="ECO:0000256" key="1">
    <source>
        <dbReference type="ARBA" id="ARBA00000012"/>
    </source>
</evidence>
<dbReference type="AlphaFoldDB" id="A0A0M6W9K2"/>
<evidence type="ECO:0000313" key="17">
    <source>
        <dbReference type="Proteomes" id="UP000242301"/>
    </source>
</evidence>
<comment type="function">
    <text evidence="13 14">Catalyzes the condensation of para-aminobenzoate (pABA) with 6-hydroxymethyl-7,8-dihydropterin diphosphate (DHPt-PP) to form 7,8-dihydropteroate (H2Pte), the immediate precursor of folate derivatives.</text>
</comment>
<dbReference type="GO" id="GO:0046654">
    <property type="term" value="P:tetrahydrofolate biosynthetic process"/>
    <property type="evidence" value="ECO:0007669"/>
    <property type="project" value="UniProtKB-UniPathway"/>
</dbReference>
<dbReference type="SUPFAM" id="SSF51717">
    <property type="entry name" value="Dihydropteroate synthetase-like"/>
    <property type="match status" value="1"/>
</dbReference>
<dbReference type="PROSITE" id="PS50972">
    <property type="entry name" value="PTERIN_BINDING"/>
    <property type="match status" value="1"/>
</dbReference>
<evidence type="ECO:0000256" key="9">
    <source>
        <dbReference type="ARBA" id="ARBA00022723"/>
    </source>
</evidence>
<evidence type="ECO:0000256" key="12">
    <source>
        <dbReference type="ARBA" id="ARBA00030193"/>
    </source>
</evidence>
<evidence type="ECO:0000256" key="2">
    <source>
        <dbReference type="ARBA" id="ARBA00001946"/>
    </source>
</evidence>
<dbReference type="Pfam" id="PF00809">
    <property type="entry name" value="Pterin_bind"/>
    <property type="match status" value="1"/>
</dbReference>
<dbReference type="GO" id="GO:0046656">
    <property type="term" value="P:folic acid biosynthetic process"/>
    <property type="evidence" value="ECO:0007669"/>
    <property type="project" value="UniProtKB-KW"/>
</dbReference>
<dbReference type="PANTHER" id="PTHR20941:SF1">
    <property type="entry name" value="FOLIC ACID SYNTHESIS PROTEIN FOL1"/>
    <property type="match status" value="1"/>
</dbReference>
<protein>
    <recommendedName>
        <fullName evidence="7 14">Dihydropteroate synthase</fullName>
        <shortName evidence="14">DHPS</shortName>
        <ecNumber evidence="6 14">2.5.1.15</ecNumber>
    </recommendedName>
    <alternativeName>
        <fullName evidence="12 14">Dihydropteroate pyrophosphorylase</fullName>
    </alternativeName>
</protein>
<dbReference type="GO" id="GO:0046872">
    <property type="term" value="F:metal ion binding"/>
    <property type="evidence" value="ECO:0007669"/>
    <property type="project" value="UniProtKB-KW"/>
</dbReference>
<evidence type="ECO:0000259" key="15">
    <source>
        <dbReference type="PROSITE" id="PS50972"/>
    </source>
</evidence>
<evidence type="ECO:0000256" key="14">
    <source>
        <dbReference type="RuleBase" id="RU361205"/>
    </source>
</evidence>
<comment type="catalytic activity">
    <reaction evidence="1">
        <text>(7,8-dihydropterin-6-yl)methyl diphosphate + 4-aminobenzoate = 7,8-dihydropteroate + diphosphate</text>
        <dbReference type="Rhea" id="RHEA:19949"/>
        <dbReference type="ChEBI" id="CHEBI:17836"/>
        <dbReference type="ChEBI" id="CHEBI:17839"/>
        <dbReference type="ChEBI" id="CHEBI:33019"/>
        <dbReference type="ChEBI" id="CHEBI:72950"/>
        <dbReference type="EC" id="2.5.1.15"/>
    </reaction>
</comment>
<keyword evidence="9 14" id="KW-0479">Metal-binding</keyword>
<dbReference type="InterPro" id="IPR006390">
    <property type="entry name" value="DHP_synth_dom"/>
</dbReference>
<evidence type="ECO:0000256" key="11">
    <source>
        <dbReference type="ARBA" id="ARBA00022909"/>
    </source>
</evidence>
<keyword evidence="10 14" id="KW-0460">Magnesium</keyword>
<comment type="cofactor">
    <cofactor evidence="2 14">
        <name>Mg(2+)</name>
        <dbReference type="ChEBI" id="CHEBI:18420"/>
    </cofactor>
</comment>
<evidence type="ECO:0000313" key="16">
    <source>
        <dbReference type="EMBL" id="CRK85611.1"/>
    </source>
</evidence>
<proteinExistence type="inferred from homology"/>
<dbReference type="EMBL" id="CVRF01000001">
    <property type="protein sequence ID" value="CRK85611.1"/>
    <property type="molecule type" value="Genomic_DNA"/>
</dbReference>
<evidence type="ECO:0000256" key="3">
    <source>
        <dbReference type="ARBA" id="ARBA00004763"/>
    </source>
</evidence>
<gene>
    <name evidence="16" type="primary">folP</name>
    <name evidence="16" type="ORF">SOFFGTOCOR_0171</name>
</gene>
<dbReference type="PROSITE" id="PS00793">
    <property type="entry name" value="DHPS_2"/>
    <property type="match status" value="1"/>
</dbReference>
<comment type="similarity">
    <text evidence="4 14">Belongs to the DHPS family.</text>
</comment>
<dbReference type="STRING" id="1715285.SOFFGTOCOR_0171"/>
<feature type="domain" description="Pterin-binding" evidence="15">
    <location>
        <begin position="15"/>
        <end position="267"/>
    </location>
</feature>
<evidence type="ECO:0000256" key="7">
    <source>
        <dbReference type="ARBA" id="ARBA00016919"/>
    </source>
</evidence>
<sequence length="281" mass="31376">MRIKAKNRTLDLSATQVMGILNVTPDSFSDGGEHYYYNSAINHVSKMVKDGASIIDVGGESTRPGFTPVSVDEELNRVIPIVESISKRFNVFISVDTSKAKVIEEAAKAGMHIINDIRSLYEPNALKIAAKTGLPVCIMHTKKHLKIKKETDNYKNIIIEIKEYIEKEINRYTNAGIKREQLIIDPGFAFGKNLSDNYHILANLKKIQCFNLPILVGISRKSMIGDVLYTIPKKRLAGSLACAVIAAMNGAHIIRAHDVKETVHAMRIVHMTLSKKKENYE</sequence>
<dbReference type="NCBIfam" id="TIGR01496">
    <property type="entry name" value="DHPS"/>
    <property type="match status" value="1"/>
</dbReference>
<name>A0A0M6W9K2_9GAMM</name>
<dbReference type="PANTHER" id="PTHR20941">
    <property type="entry name" value="FOLATE SYNTHESIS PROTEINS"/>
    <property type="match status" value="1"/>
</dbReference>
<evidence type="ECO:0000256" key="4">
    <source>
        <dbReference type="ARBA" id="ARBA00009503"/>
    </source>
</evidence>
<evidence type="ECO:0000256" key="13">
    <source>
        <dbReference type="ARBA" id="ARBA00053449"/>
    </source>
</evidence>
<dbReference type="GO" id="GO:0004156">
    <property type="term" value="F:dihydropteroate synthase activity"/>
    <property type="evidence" value="ECO:0007669"/>
    <property type="project" value="UniProtKB-EC"/>
</dbReference>
<dbReference type="InterPro" id="IPR000489">
    <property type="entry name" value="Pterin-binding_dom"/>
</dbReference>
<dbReference type="CDD" id="cd00739">
    <property type="entry name" value="DHPS"/>
    <property type="match status" value="1"/>
</dbReference>
<evidence type="ECO:0000256" key="5">
    <source>
        <dbReference type="ARBA" id="ARBA00011738"/>
    </source>
</evidence>
<keyword evidence="11 14" id="KW-0289">Folate biosynthesis</keyword>
<organism evidence="16 17">
    <name type="scientific">Candidatus Providencia siddallii</name>
    <dbReference type="NCBI Taxonomy" id="1715285"/>
    <lineage>
        <taxon>Bacteria</taxon>
        <taxon>Pseudomonadati</taxon>
        <taxon>Pseudomonadota</taxon>
        <taxon>Gammaproteobacteria</taxon>
        <taxon>Enterobacterales</taxon>
        <taxon>Morganellaceae</taxon>
        <taxon>Providencia</taxon>
    </lineage>
</organism>
<evidence type="ECO:0000256" key="10">
    <source>
        <dbReference type="ARBA" id="ARBA00022842"/>
    </source>
</evidence>
<dbReference type="Gene3D" id="3.20.20.20">
    <property type="entry name" value="Dihydropteroate synthase-like"/>
    <property type="match status" value="1"/>
</dbReference>
<dbReference type="PROSITE" id="PS00792">
    <property type="entry name" value="DHPS_1"/>
    <property type="match status" value="1"/>
</dbReference>